<feature type="region of interest" description="Disordered" evidence="1">
    <location>
        <begin position="43"/>
        <end position="63"/>
    </location>
</feature>
<accession>A0AAD1TLA6</accession>
<evidence type="ECO:0000313" key="4">
    <source>
        <dbReference type="Proteomes" id="UP001295444"/>
    </source>
</evidence>
<gene>
    <name evidence="3" type="ORF">PECUL_23A001006</name>
</gene>
<protein>
    <recommendedName>
        <fullName evidence="2">RIIa domain-containing protein</fullName>
    </recommendedName>
</protein>
<dbReference type="CDD" id="cd22971">
    <property type="entry name" value="DD_RIIAD1"/>
    <property type="match status" value="1"/>
</dbReference>
<dbReference type="PANTHER" id="PTHR15505:SF4">
    <property type="entry name" value="RIIA DOMAIN-CONTAINING PROTEIN 1"/>
    <property type="match status" value="1"/>
</dbReference>
<dbReference type="PANTHER" id="PTHR15505">
    <property type="entry name" value="RIIA DOMAIN-CONTAINING PROTEIN 1"/>
    <property type="match status" value="1"/>
</dbReference>
<dbReference type="SUPFAM" id="SSF47391">
    <property type="entry name" value="Dimerization-anchoring domain of cAMP-dependent PK regulatory subunit"/>
    <property type="match status" value="1"/>
</dbReference>
<dbReference type="AlphaFoldDB" id="A0AAD1TLA6"/>
<dbReference type="Gene3D" id="1.20.890.10">
    <property type="entry name" value="cAMP-dependent protein kinase regulatory subunit, dimerization-anchoring domain"/>
    <property type="match status" value="1"/>
</dbReference>
<dbReference type="InterPro" id="IPR003117">
    <property type="entry name" value="cAMP_dep_PK_reg_su_I/II_a/b"/>
</dbReference>
<feature type="domain" description="RIIa" evidence="2">
    <location>
        <begin position="90"/>
        <end position="115"/>
    </location>
</feature>
<dbReference type="EMBL" id="OW240924">
    <property type="protein sequence ID" value="CAH2327443.1"/>
    <property type="molecule type" value="Genomic_DNA"/>
</dbReference>
<dbReference type="Pfam" id="PF02197">
    <property type="entry name" value="RIIa"/>
    <property type="match status" value="1"/>
</dbReference>
<evidence type="ECO:0000259" key="2">
    <source>
        <dbReference type="Pfam" id="PF02197"/>
    </source>
</evidence>
<proteinExistence type="predicted"/>
<sequence length="145" mass="16831">MVRSPRKPLPRQLKAGCAPHHHVIKSLVTEKQVAWQPLALATESSRSRNMAEPDTGALGPHQQDRLRDWKIQTRISDEKYLREHKEVYLLLSYFTRDVLLRRPDNIREFAADYFTNPSVADEIREKMRLNKEVAVGLVECNNQSI</sequence>
<dbReference type="Proteomes" id="UP001295444">
    <property type="component" value="Chromosome 13"/>
</dbReference>
<reference evidence="3" key="1">
    <citation type="submission" date="2022-03" db="EMBL/GenBank/DDBJ databases">
        <authorList>
            <person name="Alioto T."/>
            <person name="Alioto T."/>
            <person name="Gomez Garrido J."/>
        </authorList>
    </citation>
    <scope>NUCLEOTIDE SEQUENCE</scope>
</reference>
<name>A0AAD1TLA6_PELCU</name>
<evidence type="ECO:0000256" key="1">
    <source>
        <dbReference type="SAM" id="MobiDB-lite"/>
    </source>
</evidence>
<dbReference type="InterPro" id="IPR059162">
    <property type="entry name" value="RIIAD1"/>
</dbReference>
<organism evidence="3 4">
    <name type="scientific">Pelobates cultripes</name>
    <name type="common">Western spadefoot toad</name>
    <dbReference type="NCBI Taxonomy" id="61616"/>
    <lineage>
        <taxon>Eukaryota</taxon>
        <taxon>Metazoa</taxon>
        <taxon>Chordata</taxon>
        <taxon>Craniata</taxon>
        <taxon>Vertebrata</taxon>
        <taxon>Euteleostomi</taxon>
        <taxon>Amphibia</taxon>
        <taxon>Batrachia</taxon>
        <taxon>Anura</taxon>
        <taxon>Pelobatoidea</taxon>
        <taxon>Pelobatidae</taxon>
        <taxon>Pelobates</taxon>
    </lineage>
</organism>
<keyword evidence="4" id="KW-1185">Reference proteome</keyword>
<evidence type="ECO:0000313" key="3">
    <source>
        <dbReference type="EMBL" id="CAH2327443.1"/>
    </source>
</evidence>